<dbReference type="InterPro" id="IPR035979">
    <property type="entry name" value="RBD_domain_sf"/>
</dbReference>
<evidence type="ECO:0000259" key="3">
    <source>
        <dbReference type="Pfam" id="PF16367"/>
    </source>
</evidence>
<dbReference type="Proteomes" id="UP000663869">
    <property type="component" value="Unassembled WGS sequence"/>
</dbReference>
<dbReference type="InterPro" id="IPR038446">
    <property type="entry name" value="CEBP_ZZ_sf"/>
</dbReference>
<evidence type="ECO:0008006" key="6">
    <source>
        <dbReference type="Google" id="ProtNLM"/>
    </source>
</evidence>
<evidence type="ECO:0000259" key="2">
    <source>
        <dbReference type="Pfam" id="PF16366"/>
    </source>
</evidence>
<dbReference type="PANTHER" id="PTHR12566">
    <property type="entry name" value="CYTOPLASMIC POLYADENYLATION ELEMENT BINDING PROTEIN CPEB"/>
    <property type="match status" value="1"/>
</dbReference>
<feature type="domain" description="RRM" evidence="3">
    <location>
        <begin position="259"/>
        <end position="378"/>
    </location>
</feature>
<dbReference type="Pfam" id="PF16367">
    <property type="entry name" value="RRM_7"/>
    <property type="match status" value="1"/>
</dbReference>
<dbReference type="Gene3D" id="4.10.640.40">
    <property type="entry name" value="Cytoplasmic polyadenylation element-binding protein, ZZ domain"/>
    <property type="match status" value="2"/>
</dbReference>
<dbReference type="Pfam" id="PF16366">
    <property type="entry name" value="CEBP_ZZ"/>
    <property type="match status" value="2"/>
</dbReference>
<dbReference type="GO" id="GO:0043005">
    <property type="term" value="C:neuron projection"/>
    <property type="evidence" value="ECO:0007669"/>
    <property type="project" value="TreeGrafter"/>
</dbReference>
<dbReference type="GO" id="GO:0045202">
    <property type="term" value="C:synapse"/>
    <property type="evidence" value="ECO:0007669"/>
    <property type="project" value="TreeGrafter"/>
</dbReference>
<dbReference type="GO" id="GO:0000900">
    <property type="term" value="F:mRNA regulatory element binding translation repressor activity"/>
    <property type="evidence" value="ECO:0007669"/>
    <property type="project" value="TreeGrafter"/>
</dbReference>
<dbReference type="InterPro" id="IPR034819">
    <property type="entry name" value="CPEB"/>
</dbReference>
<evidence type="ECO:0000313" key="5">
    <source>
        <dbReference type="Proteomes" id="UP000663869"/>
    </source>
</evidence>
<feature type="domain" description="Cytoplasmic polyadenylation element-binding protein ZZ" evidence="2">
    <location>
        <begin position="520"/>
        <end position="573"/>
    </location>
</feature>
<dbReference type="GO" id="GO:0005634">
    <property type="term" value="C:nucleus"/>
    <property type="evidence" value="ECO:0007669"/>
    <property type="project" value="TreeGrafter"/>
</dbReference>
<protein>
    <recommendedName>
        <fullName evidence="6">RRM domain-containing protein</fullName>
    </recommendedName>
</protein>
<dbReference type="PANTHER" id="PTHR12566:SF9">
    <property type="entry name" value="CYTOPLASMIC POLYADENYLATION ELEMENT-BINDING PROTEIN 1"/>
    <property type="match status" value="1"/>
</dbReference>
<dbReference type="SUPFAM" id="SSF54928">
    <property type="entry name" value="RNA-binding domain, RBD"/>
    <property type="match status" value="1"/>
</dbReference>
<dbReference type="GO" id="GO:0008135">
    <property type="term" value="F:translation factor activity, RNA binding"/>
    <property type="evidence" value="ECO:0007669"/>
    <property type="project" value="TreeGrafter"/>
</dbReference>
<organism evidence="4 5">
    <name type="scientific">Rotaria socialis</name>
    <dbReference type="NCBI Taxonomy" id="392032"/>
    <lineage>
        <taxon>Eukaryota</taxon>
        <taxon>Metazoa</taxon>
        <taxon>Spiralia</taxon>
        <taxon>Gnathifera</taxon>
        <taxon>Rotifera</taxon>
        <taxon>Eurotatoria</taxon>
        <taxon>Bdelloidea</taxon>
        <taxon>Philodinida</taxon>
        <taxon>Philodinidae</taxon>
        <taxon>Rotaria</taxon>
    </lineage>
</organism>
<accession>A0A818C8B0</accession>
<dbReference type="GO" id="GO:2000766">
    <property type="term" value="P:negative regulation of cytoplasmic translation"/>
    <property type="evidence" value="ECO:0007669"/>
    <property type="project" value="TreeGrafter"/>
</dbReference>
<dbReference type="GO" id="GO:0003730">
    <property type="term" value="F:mRNA 3'-UTR binding"/>
    <property type="evidence" value="ECO:0007669"/>
    <property type="project" value="InterPro"/>
</dbReference>
<gene>
    <name evidence="4" type="ORF">FME351_LOCUS11252</name>
</gene>
<proteinExistence type="predicted"/>
<dbReference type="InterPro" id="IPR000504">
    <property type="entry name" value="RRM_dom"/>
</dbReference>
<name>A0A818C8B0_9BILA</name>
<dbReference type="InterPro" id="IPR012677">
    <property type="entry name" value="Nucleotide-bd_a/b_plait_sf"/>
</dbReference>
<dbReference type="GO" id="GO:0043022">
    <property type="term" value="F:ribosome binding"/>
    <property type="evidence" value="ECO:0007669"/>
    <property type="project" value="TreeGrafter"/>
</dbReference>
<dbReference type="EMBL" id="CAJNYU010001285">
    <property type="protein sequence ID" value="CAF3424782.1"/>
    <property type="molecule type" value="Genomic_DNA"/>
</dbReference>
<sequence>MDDSFFKISFPSDSGLCENNDLVHSSIFPSLCSSLVHDKISNINNGLENNCFFPDDYKCSKLSTMIRWQSDAENLNANSNSSNQEMSIAESYLPDDFCIKKTVPSASVLDDLISPMSRLSTSSSVMSFNSLGNYKVPQQLPSGPAITNSSDQLIVPNESANIFPSVSSFQPLPNRQTLSSIDNIQLPKSDHDLQRVPPSFMLMQPTSSYVNRSILCPQPPPQVVHSTTRSNTMPNWRGHLPMQHEAVTIDEYQITASFSRKVFLGGIPAELSEAELLLVLRKFGKCNIKWPKNDGNNHNTPGLKILLLSNMSVYLIFINFEGFCHLVYRDARSVGELLKHCTRQQRATVDYFLHIHMLPSSTLDDFSARTTRFKPIQVVPWNMKDNVYAVQQKNVRHHEPSYKDWSRTIFVSPLHGKMTAFSLDTIMSNVFGAVSITQINTDKYGYPTGTGTVLFYDSHSYMRAVAAGTIDIKCDCFHKLLDIDPFLRENEPCAFCPSTADAFCRNFHCLRSYCKQCWLDIDPFLRENEPCAFCPSTADAFCRNFHCLRSYCKQCWVQKHGPKSLAGHQPVTRREQIF</sequence>
<reference evidence="4" key="1">
    <citation type="submission" date="2021-02" db="EMBL/GenBank/DDBJ databases">
        <authorList>
            <person name="Nowell W R."/>
        </authorList>
    </citation>
    <scope>NUCLEOTIDE SEQUENCE</scope>
</reference>
<evidence type="ECO:0000256" key="1">
    <source>
        <dbReference type="ARBA" id="ARBA00022884"/>
    </source>
</evidence>
<dbReference type="InterPro" id="IPR032296">
    <property type="entry name" value="CEBP_ZZ"/>
</dbReference>
<keyword evidence="1" id="KW-0694">RNA-binding</keyword>
<dbReference type="Gene3D" id="3.30.70.330">
    <property type="match status" value="2"/>
</dbReference>
<evidence type="ECO:0000313" key="4">
    <source>
        <dbReference type="EMBL" id="CAF3424782.1"/>
    </source>
</evidence>
<dbReference type="AlphaFoldDB" id="A0A818C8B0"/>
<feature type="domain" description="Cytoplasmic polyadenylation element-binding protein ZZ" evidence="2">
    <location>
        <begin position="479"/>
        <end position="518"/>
    </location>
</feature>
<comment type="caution">
    <text evidence="4">The sequence shown here is derived from an EMBL/GenBank/DDBJ whole genome shotgun (WGS) entry which is preliminary data.</text>
</comment>
<dbReference type="GO" id="GO:0005737">
    <property type="term" value="C:cytoplasm"/>
    <property type="evidence" value="ECO:0007669"/>
    <property type="project" value="TreeGrafter"/>
</dbReference>